<dbReference type="PROSITE" id="PS50977">
    <property type="entry name" value="HTH_TETR_2"/>
    <property type="match status" value="1"/>
</dbReference>
<evidence type="ECO:0000313" key="4">
    <source>
        <dbReference type="EMBL" id="SFD90153.1"/>
    </source>
</evidence>
<dbReference type="STRING" id="640948.SAMN05216238_105209"/>
<dbReference type="InterPro" id="IPR001647">
    <property type="entry name" value="HTH_TetR"/>
</dbReference>
<dbReference type="InterPro" id="IPR009057">
    <property type="entry name" value="Homeodomain-like_sf"/>
</dbReference>
<dbReference type="EMBL" id="FOMR01000005">
    <property type="protein sequence ID" value="SFD90153.1"/>
    <property type="molecule type" value="Genomic_DNA"/>
</dbReference>
<accession>A0A1I1W9U2</accession>
<evidence type="ECO:0000256" key="2">
    <source>
        <dbReference type="PROSITE-ProRule" id="PRU00335"/>
    </source>
</evidence>
<name>A0A1I1W9U2_9BACI</name>
<reference evidence="5" key="1">
    <citation type="submission" date="2016-10" db="EMBL/GenBank/DDBJ databases">
        <authorList>
            <person name="Varghese N."/>
            <person name="Submissions S."/>
        </authorList>
    </citation>
    <scope>NUCLEOTIDE SEQUENCE [LARGE SCALE GENOMIC DNA]</scope>
    <source>
        <strain evidence="5">DSM 22530</strain>
    </source>
</reference>
<dbReference type="SUPFAM" id="SSF48498">
    <property type="entry name" value="Tetracyclin repressor-like, C-terminal domain"/>
    <property type="match status" value="1"/>
</dbReference>
<dbReference type="PANTHER" id="PTHR30055">
    <property type="entry name" value="HTH-TYPE TRANSCRIPTIONAL REGULATOR RUTR"/>
    <property type="match status" value="1"/>
</dbReference>
<keyword evidence="5" id="KW-1185">Reference proteome</keyword>
<dbReference type="AlphaFoldDB" id="A0A1I1W9U2"/>
<dbReference type="Pfam" id="PF00440">
    <property type="entry name" value="TetR_N"/>
    <property type="match status" value="1"/>
</dbReference>
<protein>
    <submittedName>
        <fullName evidence="4">DNA-binding transcriptional regulator, AcrR family</fullName>
    </submittedName>
</protein>
<gene>
    <name evidence="4" type="ORF">SAMN05216238_105209</name>
</gene>
<feature type="domain" description="HTH tetR-type" evidence="3">
    <location>
        <begin position="10"/>
        <end position="70"/>
    </location>
</feature>
<dbReference type="Gene3D" id="1.10.357.10">
    <property type="entry name" value="Tetracycline Repressor, domain 2"/>
    <property type="match status" value="1"/>
</dbReference>
<organism evidence="4 5">
    <name type="scientific">Lentibacillus persicus</name>
    <dbReference type="NCBI Taxonomy" id="640948"/>
    <lineage>
        <taxon>Bacteria</taxon>
        <taxon>Bacillati</taxon>
        <taxon>Bacillota</taxon>
        <taxon>Bacilli</taxon>
        <taxon>Bacillales</taxon>
        <taxon>Bacillaceae</taxon>
        <taxon>Lentibacillus</taxon>
    </lineage>
</organism>
<evidence type="ECO:0000256" key="1">
    <source>
        <dbReference type="ARBA" id="ARBA00023125"/>
    </source>
</evidence>
<keyword evidence="1 2" id="KW-0238">DNA-binding</keyword>
<dbReference type="PRINTS" id="PR00455">
    <property type="entry name" value="HTHTETR"/>
</dbReference>
<dbReference type="GO" id="GO:0000976">
    <property type="term" value="F:transcription cis-regulatory region binding"/>
    <property type="evidence" value="ECO:0007669"/>
    <property type="project" value="TreeGrafter"/>
</dbReference>
<dbReference type="Proteomes" id="UP000199474">
    <property type="component" value="Unassembled WGS sequence"/>
</dbReference>
<dbReference type="GO" id="GO:0003700">
    <property type="term" value="F:DNA-binding transcription factor activity"/>
    <property type="evidence" value="ECO:0007669"/>
    <property type="project" value="TreeGrafter"/>
</dbReference>
<evidence type="ECO:0000313" key="5">
    <source>
        <dbReference type="Proteomes" id="UP000199474"/>
    </source>
</evidence>
<dbReference type="SUPFAM" id="SSF46689">
    <property type="entry name" value="Homeodomain-like"/>
    <property type="match status" value="1"/>
</dbReference>
<feature type="DNA-binding region" description="H-T-H motif" evidence="2">
    <location>
        <begin position="33"/>
        <end position="52"/>
    </location>
</feature>
<dbReference type="InterPro" id="IPR050109">
    <property type="entry name" value="HTH-type_TetR-like_transc_reg"/>
</dbReference>
<dbReference type="RefSeq" id="WP_177183400.1">
    <property type="nucleotide sequence ID" value="NZ_FOMR01000005.1"/>
</dbReference>
<evidence type="ECO:0000259" key="3">
    <source>
        <dbReference type="PROSITE" id="PS50977"/>
    </source>
</evidence>
<proteinExistence type="predicted"/>
<sequence length="202" mass="23551">MDSRKRLPAKQRRRILIHAAIDVFSESNFQVAKVADIASRAGISEPMVYKFFNSKKELFLEILDSTSHKTLQNFLAFNREGFEQAASKEELIRLLEESLMTYFDSMETYRKEIKIYFQAISEIDDPDVQEVLKSAYERYADFYDSVLQRAQAKNLIGSALDTKAIAWDIVGFTIHQSTLFIMGYYDKENLKAFLSRRLQTWL</sequence>
<dbReference type="PANTHER" id="PTHR30055:SF226">
    <property type="entry name" value="HTH-TYPE TRANSCRIPTIONAL REGULATOR PKSA"/>
    <property type="match status" value="1"/>
</dbReference>
<dbReference type="InterPro" id="IPR036271">
    <property type="entry name" value="Tet_transcr_reg_TetR-rel_C_sf"/>
</dbReference>